<sequence>MKIGIDLGTTHSVVAVWQDSGVKLIADSEGNVLVPSIVSFSDDYVLVGQAARDRLATHPELTVSEFKRFMGTDKVYQLEEQSYTPIELSAILLKHLKEQAEVYLQQPITEAVISVPAYFNNKQRQATQQAASLAGLTVERLINEPTAAALAYGLDNKDSDNTYLVLDLGGGTFDVSVIEVFNDIFEIHASGGDNYLGGNDFTQAIVDDVFGKNDIQPYRLAKSERRNIWSLCDQLKCQLTIDDSASFDFEYKGDVLTYTLSEDDFGHICHDLIERIKFPIHRAMSDAKLSMDDIAGLIFVGGATRMPIFRQQINHVFSRITQIQYNPDHAIAIGAAIQASINERNIQLKDVIMTDVCPFTLGVEISNEHNQPEFLPIIERNSTIPVSETRSLFSRHPSQESVLIKIYQGENYLPKDNVLMGTLDITLEPLNKIQSFYITYTYDLNGVIEVEVKNKDSEKTYRTYVGENVKELDQNQLQEQFSRLQALKILPKNKLANTAFKAKLDRMFQESLGDKRRKVGESIGLFDRALETHDNHKIDAAKERIKMFLNISY</sequence>
<dbReference type="RefSeq" id="WP_404676299.1">
    <property type="nucleotide sequence ID" value="NZ_JBJDOT010000036.1"/>
</dbReference>
<evidence type="ECO:0000313" key="6">
    <source>
        <dbReference type="Proteomes" id="UP001620262"/>
    </source>
</evidence>
<keyword evidence="6" id="KW-1185">Reference proteome</keyword>
<evidence type="ECO:0000256" key="4">
    <source>
        <dbReference type="RuleBase" id="RU003322"/>
    </source>
</evidence>
<name>A0ABW8L3F7_9GAMM</name>
<evidence type="ECO:0000313" key="5">
    <source>
        <dbReference type="EMBL" id="MFK3866108.1"/>
    </source>
</evidence>
<dbReference type="PRINTS" id="PR00301">
    <property type="entry name" value="HEATSHOCK70"/>
</dbReference>
<gene>
    <name evidence="5" type="ORF">ACI2JU_19860</name>
</gene>
<dbReference type="PANTHER" id="PTHR19375">
    <property type="entry name" value="HEAT SHOCK PROTEIN 70KDA"/>
    <property type="match status" value="1"/>
</dbReference>
<reference evidence="5 6" key="1">
    <citation type="submission" date="2024-11" db="EMBL/GenBank/DDBJ databases">
        <title>The Natural Products Discovery Center: Release of the First 8490 Sequenced Strains for Exploring Actinobacteria Biosynthetic Diversity.</title>
        <authorList>
            <person name="Kalkreuter E."/>
            <person name="Kautsar S.A."/>
            <person name="Yang D."/>
            <person name="Bader C.D."/>
            <person name="Teijaro C.N."/>
            <person name="Fluegel L."/>
            <person name="Davis C.M."/>
            <person name="Simpson J.R."/>
            <person name="Lauterbach L."/>
            <person name="Steele A.D."/>
            <person name="Gui C."/>
            <person name="Meng S."/>
            <person name="Li G."/>
            <person name="Viehrig K."/>
            <person name="Ye F."/>
            <person name="Su P."/>
            <person name="Kiefer A.F."/>
            <person name="Nichols A."/>
            <person name="Cepeda A.J."/>
            <person name="Yan W."/>
            <person name="Fan B."/>
            <person name="Jiang Y."/>
            <person name="Adhikari A."/>
            <person name="Zheng C.-J."/>
            <person name="Schuster L."/>
            <person name="Cowan T.M."/>
            <person name="Smanski M.J."/>
            <person name="Chevrette M.G."/>
            <person name="De Carvalho L.P.S."/>
            <person name="Shen B."/>
        </authorList>
    </citation>
    <scope>NUCLEOTIDE SEQUENCE [LARGE SCALE GENOMIC DNA]</scope>
    <source>
        <strain evidence="5 6">NPDC078403</strain>
    </source>
</reference>
<evidence type="ECO:0000256" key="2">
    <source>
        <dbReference type="ARBA" id="ARBA00022741"/>
    </source>
</evidence>
<keyword evidence="3 4" id="KW-0067">ATP-binding</keyword>
<comment type="similarity">
    <text evidence="1 4">Belongs to the heat shock protein 70 family.</text>
</comment>
<dbReference type="Gene3D" id="3.30.420.40">
    <property type="match status" value="2"/>
</dbReference>
<keyword evidence="2 4" id="KW-0547">Nucleotide-binding</keyword>
<dbReference type="EMBL" id="JBJDOT010000036">
    <property type="protein sequence ID" value="MFK3866108.1"/>
    <property type="molecule type" value="Genomic_DNA"/>
</dbReference>
<evidence type="ECO:0000256" key="1">
    <source>
        <dbReference type="ARBA" id="ARBA00007381"/>
    </source>
</evidence>
<dbReference type="InterPro" id="IPR013126">
    <property type="entry name" value="Hsp_70_fam"/>
</dbReference>
<comment type="caution">
    <text evidence="5">The sequence shown here is derived from an EMBL/GenBank/DDBJ whole genome shotgun (WGS) entry which is preliminary data.</text>
</comment>
<proteinExistence type="inferred from homology"/>
<evidence type="ECO:0000256" key="3">
    <source>
        <dbReference type="ARBA" id="ARBA00022840"/>
    </source>
</evidence>
<dbReference type="Gene3D" id="2.60.34.10">
    <property type="entry name" value="Substrate Binding Domain Of DNAk, Chain A, domain 1"/>
    <property type="match status" value="1"/>
</dbReference>
<dbReference type="InterPro" id="IPR029047">
    <property type="entry name" value="HSP70_peptide-bd_sf"/>
</dbReference>
<accession>A0ABW8L3F7</accession>
<dbReference type="InterPro" id="IPR043129">
    <property type="entry name" value="ATPase_NBD"/>
</dbReference>
<organism evidence="5 6">
    <name type="scientific">Pseudoalteromonas rhizosphaerae</name>
    <dbReference type="NCBI Taxonomy" id="2518973"/>
    <lineage>
        <taxon>Bacteria</taxon>
        <taxon>Pseudomonadati</taxon>
        <taxon>Pseudomonadota</taxon>
        <taxon>Gammaproteobacteria</taxon>
        <taxon>Alteromonadales</taxon>
        <taxon>Pseudoalteromonadaceae</taxon>
        <taxon>Pseudoalteromonas</taxon>
    </lineage>
</organism>
<protein>
    <submittedName>
        <fullName evidence="5">Hsp70 family protein</fullName>
    </submittedName>
</protein>
<dbReference type="Proteomes" id="UP001620262">
    <property type="component" value="Unassembled WGS sequence"/>
</dbReference>
<dbReference type="SUPFAM" id="SSF53067">
    <property type="entry name" value="Actin-like ATPase domain"/>
    <property type="match status" value="2"/>
</dbReference>
<dbReference type="Pfam" id="PF00012">
    <property type="entry name" value="HSP70"/>
    <property type="match status" value="1"/>
</dbReference>
<dbReference type="SUPFAM" id="SSF100920">
    <property type="entry name" value="Heat shock protein 70kD (HSP70), peptide-binding domain"/>
    <property type="match status" value="1"/>
</dbReference>
<dbReference type="PROSITE" id="PS00329">
    <property type="entry name" value="HSP70_2"/>
    <property type="match status" value="1"/>
</dbReference>
<dbReference type="Gene3D" id="3.90.640.10">
    <property type="entry name" value="Actin, Chain A, domain 4"/>
    <property type="match status" value="1"/>
</dbReference>
<dbReference type="PROSITE" id="PS00297">
    <property type="entry name" value="HSP70_1"/>
    <property type="match status" value="1"/>
</dbReference>
<dbReference type="InterPro" id="IPR018181">
    <property type="entry name" value="Heat_shock_70_CS"/>
</dbReference>